<sequence>MIDLLVNEKKFGCFRYFMYSVELQKGGLPHVHILIWLETKIRAEQIDDVIRAQLPDEEVDPELFDVVKAHMVHCPCGSYNPQSVYEERYL</sequence>
<dbReference type="EMBL" id="BMAO01020508">
    <property type="protein sequence ID" value="GFQ67882.1"/>
    <property type="molecule type" value="Genomic_DNA"/>
</dbReference>
<gene>
    <name evidence="1" type="primary">EVAR_34735_1</name>
    <name evidence="1" type="ORF">TNCT_330011</name>
</gene>
<reference evidence="1" key="1">
    <citation type="submission" date="2020-07" db="EMBL/GenBank/DDBJ databases">
        <title>Multicomponent nature underlies the extraordinary mechanical properties of spider dragline silk.</title>
        <authorList>
            <person name="Kono N."/>
            <person name="Nakamura H."/>
            <person name="Mori M."/>
            <person name="Yoshida Y."/>
            <person name="Ohtoshi R."/>
            <person name="Malay A.D."/>
            <person name="Moran D.A.P."/>
            <person name="Tomita M."/>
            <person name="Numata K."/>
            <person name="Arakawa K."/>
        </authorList>
    </citation>
    <scope>NUCLEOTIDE SEQUENCE</scope>
</reference>
<dbReference type="Proteomes" id="UP000887116">
    <property type="component" value="Unassembled WGS sequence"/>
</dbReference>
<accession>A0A8X6F231</accession>
<organism evidence="1 2">
    <name type="scientific">Trichonephila clavata</name>
    <name type="common">Joro spider</name>
    <name type="synonym">Nephila clavata</name>
    <dbReference type="NCBI Taxonomy" id="2740835"/>
    <lineage>
        <taxon>Eukaryota</taxon>
        <taxon>Metazoa</taxon>
        <taxon>Ecdysozoa</taxon>
        <taxon>Arthropoda</taxon>
        <taxon>Chelicerata</taxon>
        <taxon>Arachnida</taxon>
        <taxon>Araneae</taxon>
        <taxon>Araneomorphae</taxon>
        <taxon>Entelegynae</taxon>
        <taxon>Araneoidea</taxon>
        <taxon>Nephilidae</taxon>
        <taxon>Trichonephila</taxon>
    </lineage>
</organism>
<proteinExistence type="predicted"/>
<dbReference type="OrthoDB" id="1728974at2759"/>
<comment type="caution">
    <text evidence="1">The sequence shown here is derived from an EMBL/GenBank/DDBJ whole genome shotgun (WGS) entry which is preliminary data.</text>
</comment>
<evidence type="ECO:0000313" key="2">
    <source>
        <dbReference type="Proteomes" id="UP000887116"/>
    </source>
</evidence>
<protein>
    <submittedName>
        <fullName evidence="1">Helitron_like_N domain-containing protein</fullName>
    </submittedName>
</protein>
<name>A0A8X6F231_TRICU</name>
<keyword evidence="2" id="KW-1185">Reference proteome</keyword>
<evidence type="ECO:0000313" key="1">
    <source>
        <dbReference type="EMBL" id="GFQ67882.1"/>
    </source>
</evidence>
<dbReference type="AlphaFoldDB" id="A0A8X6F231"/>